<dbReference type="SMART" id="SM00268">
    <property type="entry name" value="ACTIN"/>
    <property type="match status" value="1"/>
</dbReference>
<dbReference type="PROSITE" id="PS00432">
    <property type="entry name" value="ACTINS_2"/>
    <property type="match status" value="1"/>
</dbReference>
<dbReference type="FunFam" id="3.30.420.40:FF:000058">
    <property type="entry name" value="Putative actin-related protein 5"/>
    <property type="match status" value="1"/>
</dbReference>
<dbReference type="InterPro" id="IPR004001">
    <property type="entry name" value="Actin_CS"/>
</dbReference>
<gene>
    <name evidence="7" type="ORF">BSTOLATCC_MIC42303</name>
</gene>
<evidence type="ECO:0000256" key="4">
    <source>
        <dbReference type="ARBA" id="ARBA00022840"/>
    </source>
</evidence>
<reference evidence="7" key="1">
    <citation type="submission" date="2021-09" db="EMBL/GenBank/DDBJ databases">
        <authorList>
            <consortium name="AG Swart"/>
            <person name="Singh M."/>
            <person name="Singh A."/>
            <person name="Seah K."/>
            <person name="Emmerich C."/>
        </authorList>
    </citation>
    <scope>NUCLEOTIDE SEQUENCE</scope>
    <source>
        <strain evidence="7">ATCC30299</strain>
    </source>
</reference>
<evidence type="ECO:0000256" key="1">
    <source>
        <dbReference type="ARBA" id="ARBA00006752"/>
    </source>
</evidence>
<sequence>MFAAEENLGIVLDIGNHTTKAGYAGDAVPKAIVPSYVGIIENPNQMDLESKDILTGDRINKYQDYMKIEQLFAEGRDKYEKIEQICKEALEKSLKITQQTHPILLSEPSIHDKEFRSALTEIMFEKLQLPAIFIVKNAALSSFASGRTTSLILDSGAYSTSAVPIQDGYVLQKSITQCNIGGEMFTDMLLSTLKSNGVYIRPHYTFNKDIKSIEDGEIGSTDFAIEEVLNIDVNPSFQEHSIKEVVRNIKEATFKVSDITFPETSYTGIQPQNYDLPDGTQIQVGTERYRIPEMLFVQGAEGVAGVAGFSGVHQMVCDAINKCDAEIRRELYGNLIVTGGNSLIGGFPDRLYKKISEINAQSMKIRIIAPQNPNDRKFSAWIGGSILASLGSFSQMWISKQDYDENGANIVERKCP</sequence>
<keyword evidence="4" id="KW-0067">ATP-binding</keyword>
<evidence type="ECO:0008006" key="9">
    <source>
        <dbReference type="Google" id="ProtNLM"/>
    </source>
</evidence>
<dbReference type="SUPFAM" id="SSF53067">
    <property type="entry name" value="Actin-like ATPase domain"/>
    <property type="match status" value="2"/>
</dbReference>
<evidence type="ECO:0000256" key="6">
    <source>
        <dbReference type="RuleBase" id="RU000487"/>
    </source>
</evidence>
<dbReference type="InterPro" id="IPR004000">
    <property type="entry name" value="Actin"/>
</dbReference>
<dbReference type="GO" id="GO:0005524">
    <property type="term" value="F:ATP binding"/>
    <property type="evidence" value="ECO:0007669"/>
    <property type="project" value="UniProtKB-KW"/>
</dbReference>
<keyword evidence="2" id="KW-0547">Nucleotide-binding</keyword>
<evidence type="ECO:0000256" key="5">
    <source>
        <dbReference type="ARBA" id="ARBA00049360"/>
    </source>
</evidence>
<comment type="catalytic activity">
    <reaction evidence="5">
        <text>ATP + H2O = ADP + phosphate + H(+)</text>
        <dbReference type="Rhea" id="RHEA:13065"/>
        <dbReference type="ChEBI" id="CHEBI:15377"/>
        <dbReference type="ChEBI" id="CHEBI:15378"/>
        <dbReference type="ChEBI" id="CHEBI:30616"/>
        <dbReference type="ChEBI" id="CHEBI:43474"/>
        <dbReference type="ChEBI" id="CHEBI:456216"/>
    </reaction>
</comment>
<protein>
    <recommendedName>
        <fullName evidence="9">Actin</fullName>
    </recommendedName>
</protein>
<dbReference type="EMBL" id="CAJZBQ010000041">
    <property type="protein sequence ID" value="CAG9327045.1"/>
    <property type="molecule type" value="Genomic_DNA"/>
</dbReference>
<dbReference type="PRINTS" id="PR00190">
    <property type="entry name" value="ACTIN"/>
</dbReference>
<comment type="caution">
    <text evidence="7">The sequence shown here is derived from an EMBL/GenBank/DDBJ whole genome shotgun (WGS) entry which is preliminary data.</text>
</comment>
<dbReference type="Gene3D" id="3.90.640.10">
    <property type="entry name" value="Actin, Chain A, domain 4"/>
    <property type="match status" value="1"/>
</dbReference>
<proteinExistence type="inferred from homology"/>
<keyword evidence="8" id="KW-1185">Reference proteome</keyword>
<dbReference type="Gene3D" id="3.30.420.40">
    <property type="match status" value="2"/>
</dbReference>
<dbReference type="Pfam" id="PF00022">
    <property type="entry name" value="Actin"/>
    <property type="match status" value="1"/>
</dbReference>
<dbReference type="AlphaFoldDB" id="A0AAU9JN49"/>
<dbReference type="PANTHER" id="PTHR11937">
    <property type="entry name" value="ACTIN"/>
    <property type="match status" value="1"/>
</dbReference>
<evidence type="ECO:0000313" key="7">
    <source>
        <dbReference type="EMBL" id="CAG9327045.1"/>
    </source>
</evidence>
<dbReference type="InterPro" id="IPR043129">
    <property type="entry name" value="ATPase_NBD"/>
</dbReference>
<evidence type="ECO:0000256" key="2">
    <source>
        <dbReference type="ARBA" id="ARBA00022741"/>
    </source>
</evidence>
<organism evidence="7 8">
    <name type="scientific">Blepharisma stoltei</name>
    <dbReference type="NCBI Taxonomy" id="1481888"/>
    <lineage>
        <taxon>Eukaryota</taxon>
        <taxon>Sar</taxon>
        <taxon>Alveolata</taxon>
        <taxon>Ciliophora</taxon>
        <taxon>Postciliodesmatophora</taxon>
        <taxon>Heterotrichea</taxon>
        <taxon>Heterotrichida</taxon>
        <taxon>Blepharismidae</taxon>
        <taxon>Blepharisma</taxon>
    </lineage>
</organism>
<keyword evidence="3" id="KW-0378">Hydrolase</keyword>
<name>A0AAU9JN49_9CILI</name>
<dbReference type="Proteomes" id="UP001162131">
    <property type="component" value="Unassembled WGS sequence"/>
</dbReference>
<dbReference type="CDD" id="cd13395">
    <property type="entry name" value="ASKHA_NBD_Arp4_ACTL6-like"/>
    <property type="match status" value="1"/>
</dbReference>
<comment type="similarity">
    <text evidence="1 6">Belongs to the actin family.</text>
</comment>
<dbReference type="GO" id="GO:0016787">
    <property type="term" value="F:hydrolase activity"/>
    <property type="evidence" value="ECO:0007669"/>
    <property type="project" value="UniProtKB-KW"/>
</dbReference>
<accession>A0AAU9JN49</accession>
<evidence type="ECO:0000256" key="3">
    <source>
        <dbReference type="ARBA" id="ARBA00022801"/>
    </source>
</evidence>
<evidence type="ECO:0000313" key="8">
    <source>
        <dbReference type="Proteomes" id="UP001162131"/>
    </source>
</evidence>